<dbReference type="SUPFAM" id="SSF46689">
    <property type="entry name" value="Homeodomain-like"/>
    <property type="match status" value="1"/>
</dbReference>
<dbReference type="PANTHER" id="PTHR30055:SF242">
    <property type="entry name" value="HTH-TYPE TRANSCRIPTIONAL REPRESSOR KSTR"/>
    <property type="match status" value="1"/>
</dbReference>
<dbReference type="InterPro" id="IPR001647">
    <property type="entry name" value="HTH_TetR"/>
</dbReference>
<protein>
    <recommendedName>
        <fullName evidence="3">HTH tetR-type domain-containing protein</fullName>
    </recommendedName>
</protein>
<evidence type="ECO:0000256" key="2">
    <source>
        <dbReference type="PROSITE-ProRule" id="PRU00335"/>
    </source>
</evidence>
<dbReference type="Pfam" id="PF17925">
    <property type="entry name" value="TetR_C_20"/>
    <property type="match status" value="1"/>
</dbReference>
<dbReference type="PRINTS" id="PR00455">
    <property type="entry name" value="HTHTETR"/>
</dbReference>
<evidence type="ECO:0000259" key="3">
    <source>
        <dbReference type="PROSITE" id="PS50977"/>
    </source>
</evidence>
<sequence length="203" mass="22719">MMTSPAQQQQRRRHILTVTLGIARKGGYEAVQMRAVADCADVAVGTVYRYFPSKQNLLLSALESELDRFERKARPAPTGAADCYEQLWQVISNLYADMARDIRLAEAMARAFMVAYTSECSDADRIRHRLDALFARLLAGGDPSTAQRQVACVIVDAWVSNAVSWLRRRATTGDINHRLWHLLGVVARHEGAHWPPNTRPDSG</sequence>
<dbReference type="GO" id="GO:0003700">
    <property type="term" value="F:DNA-binding transcription factor activity"/>
    <property type="evidence" value="ECO:0007669"/>
    <property type="project" value="TreeGrafter"/>
</dbReference>
<proteinExistence type="predicted"/>
<gene>
    <name evidence="4" type="ORF">MTAB308_4046</name>
</gene>
<accession>A0A2U3NGA5</accession>
<dbReference type="InterPro" id="IPR009057">
    <property type="entry name" value="Homeodomain-like_sf"/>
</dbReference>
<dbReference type="PROSITE" id="PS50977">
    <property type="entry name" value="HTH_TETR_2"/>
    <property type="match status" value="1"/>
</dbReference>
<dbReference type="STRING" id="1841859.GCA_900157385_04046"/>
<dbReference type="PANTHER" id="PTHR30055">
    <property type="entry name" value="HTH-TYPE TRANSCRIPTIONAL REGULATOR RUTR"/>
    <property type="match status" value="1"/>
</dbReference>
<feature type="DNA-binding region" description="H-T-H motif" evidence="2">
    <location>
        <begin position="32"/>
        <end position="51"/>
    </location>
</feature>
<dbReference type="EMBL" id="FTRV01000015">
    <property type="protein sequence ID" value="SPM30537.1"/>
    <property type="molecule type" value="Genomic_DNA"/>
</dbReference>
<keyword evidence="5" id="KW-1185">Reference proteome</keyword>
<reference evidence="4 5" key="1">
    <citation type="submission" date="2017-01" db="EMBL/GenBank/DDBJ databases">
        <authorList>
            <consortium name="Urmite Genomes"/>
        </authorList>
    </citation>
    <scope>NUCLEOTIDE SEQUENCE [LARGE SCALE GENOMIC DNA]</scope>
    <source>
        <strain evidence="4 5">AB308</strain>
    </source>
</reference>
<name>A0A2U3NGA5_9MYCO</name>
<keyword evidence="1 2" id="KW-0238">DNA-binding</keyword>
<dbReference type="OrthoDB" id="3192968at2"/>
<feature type="domain" description="HTH tetR-type" evidence="3">
    <location>
        <begin position="9"/>
        <end position="69"/>
    </location>
</feature>
<dbReference type="GO" id="GO:0000976">
    <property type="term" value="F:transcription cis-regulatory region binding"/>
    <property type="evidence" value="ECO:0007669"/>
    <property type="project" value="TreeGrafter"/>
</dbReference>
<evidence type="ECO:0000256" key="1">
    <source>
        <dbReference type="ARBA" id="ARBA00023125"/>
    </source>
</evidence>
<dbReference type="InterPro" id="IPR050109">
    <property type="entry name" value="HTH-type_TetR-like_transc_reg"/>
</dbReference>
<dbReference type="AlphaFoldDB" id="A0A2U3NGA5"/>
<dbReference type="Gene3D" id="1.10.357.10">
    <property type="entry name" value="Tetracycline Repressor, domain 2"/>
    <property type="match status" value="1"/>
</dbReference>
<organism evidence="4 5">
    <name type="scientific">Mycobacterium terramassiliense</name>
    <dbReference type="NCBI Taxonomy" id="1841859"/>
    <lineage>
        <taxon>Bacteria</taxon>
        <taxon>Bacillati</taxon>
        <taxon>Actinomycetota</taxon>
        <taxon>Actinomycetes</taxon>
        <taxon>Mycobacteriales</taxon>
        <taxon>Mycobacteriaceae</taxon>
        <taxon>Mycobacterium</taxon>
    </lineage>
</organism>
<evidence type="ECO:0000313" key="4">
    <source>
        <dbReference type="EMBL" id="SPM30537.1"/>
    </source>
</evidence>
<evidence type="ECO:0000313" key="5">
    <source>
        <dbReference type="Proteomes" id="UP000241595"/>
    </source>
</evidence>
<dbReference type="Pfam" id="PF00440">
    <property type="entry name" value="TetR_N"/>
    <property type="match status" value="1"/>
</dbReference>
<dbReference type="InterPro" id="IPR041642">
    <property type="entry name" value="KstR_C"/>
</dbReference>
<dbReference type="Proteomes" id="UP000241595">
    <property type="component" value="Unassembled WGS sequence"/>
</dbReference>